<dbReference type="InterPro" id="IPR003599">
    <property type="entry name" value="Ig_sub"/>
</dbReference>
<dbReference type="AlphaFoldDB" id="S4RE27"/>
<dbReference type="Ensembl" id="ENSPMAT00000003474.1">
    <property type="protein sequence ID" value="ENSPMAP00000003459.1"/>
    <property type="gene ID" value="ENSPMAG00000003178.1"/>
</dbReference>
<dbReference type="Gene3D" id="2.60.40.10">
    <property type="entry name" value="Immunoglobulins"/>
    <property type="match status" value="2"/>
</dbReference>
<evidence type="ECO:0000256" key="2">
    <source>
        <dbReference type="SAM" id="SignalP"/>
    </source>
</evidence>
<dbReference type="PROSITE" id="PS50835">
    <property type="entry name" value="IG_LIKE"/>
    <property type="match status" value="1"/>
</dbReference>
<dbReference type="SUPFAM" id="SSF48726">
    <property type="entry name" value="Immunoglobulin"/>
    <property type="match status" value="1"/>
</dbReference>
<dbReference type="SUPFAM" id="SSF49265">
    <property type="entry name" value="Fibronectin type III"/>
    <property type="match status" value="1"/>
</dbReference>
<reference evidence="4" key="2">
    <citation type="submission" date="2025-09" db="UniProtKB">
        <authorList>
            <consortium name="Ensembl"/>
        </authorList>
    </citation>
    <scope>IDENTIFICATION</scope>
</reference>
<feature type="signal peptide" evidence="2">
    <location>
        <begin position="1"/>
        <end position="24"/>
    </location>
</feature>
<accession>S4RE27</accession>
<evidence type="ECO:0000259" key="3">
    <source>
        <dbReference type="PROSITE" id="PS50835"/>
    </source>
</evidence>
<dbReference type="InterPro" id="IPR013783">
    <property type="entry name" value="Ig-like_fold"/>
</dbReference>
<dbReference type="SMART" id="SM00409">
    <property type="entry name" value="IG"/>
    <property type="match status" value="1"/>
</dbReference>
<organism evidence="4">
    <name type="scientific">Petromyzon marinus</name>
    <name type="common">Sea lamprey</name>
    <dbReference type="NCBI Taxonomy" id="7757"/>
    <lineage>
        <taxon>Eukaryota</taxon>
        <taxon>Metazoa</taxon>
        <taxon>Chordata</taxon>
        <taxon>Craniata</taxon>
        <taxon>Vertebrata</taxon>
        <taxon>Cyclostomata</taxon>
        <taxon>Hyperoartia</taxon>
        <taxon>Petromyzontiformes</taxon>
        <taxon>Petromyzontidae</taxon>
        <taxon>Petromyzon</taxon>
    </lineage>
</organism>
<feature type="domain" description="Ig-like" evidence="3">
    <location>
        <begin position="30"/>
        <end position="106"/>
    </location>
</feature>
<keyword evidence="1" id="KW-0393">Immunoglobulin domain</keyword>
<evidence type="ECO:0000256" key="1">
    <source>
        <dbReference type="ARBA" id="ARBA00023319"/>
    </source>
</evidence>
<name>S4RE27_PETMA</name>
<proteinExistence type="predicted"/>
<reference evidence="4" key="1">
    <citation type="submission" date="2025-08" db="UniProtKB">
        <authorList>
            <consortium name="Ensembl"/>
        </authorList>
    </citation>
    <scope>IDENTIFICATION</scope>
</reference>
<protein>
    <recommendedName>
        <fullName evidence="3">Ig-like domain-containing protein</fullName>
    </recommendedName>
</protein>
<dbReference type="GeneTree" id="ENSGT00940000160050"/>
<dbReference type="InterPro" id="IPR036116">
    <property type="entry name" value="FN3_sf"/>
</dbReference>
<feature type="chain" id="PRO_5004532399" description="Ig-like domain-containing protein" evidence="2">
    <location>
        <begin position="25"/>
        <end position="256"/>
    </location>
</feature>
<sequence>NSYLVMVFTCLITTHMLRVLRVLSTDSPKPAVRTVYGAVGSPITLTCGPAEGHLQGNDIAWRWNGDVLSLGGNAKADGAHLTFGSTSPASAGTYSCHSHASGKEVDRILLKVGYHPEKPNITCRSYNYPESFHCIWEPGRDTLLRTNISATYSLHSLRRGKYPRCTIHTRLNFSFPPLLHSNVMYSSVRVTNPLGSAEGRTHFVLENINPQVQPDAPVNVSARAAVESAAATVSWLLPASWFDPFLFPLQHRLRFR</sequence>
<evidence type="ECO:0000313" key="4">
    <source>
        <dbReference type="Ensembl" id="ENSPMAP00000003459.1"/>
    </source>
</evidence>
<dbReference type="InterPro" id="IPR007110">
    <property type="entry name" value="Ig-like_dom"/>
</dbReference>
<keyword evidence="2" id="KW-0732">Signal</keyword>
<dbReference type="InterPro" id="IPR036179">
    <property type="entry name" value="Ig-like_dom_sf"/>
</dbReference>